<organism evidence="5 6">
    <name type="scientific">Aquabacterium commune</name>
    <dbReference type="NCBI Taxonomy" id="70586"/>
    <lineage>
        <taxon>Bacteria</taxon>
        <taxon>Pseudomonadati</taxon>
        <taxon>Pseudomonadota</taxon>
        <taxon>Betaproteobacteria</taxon>
        <taxon>Burkholderiales</taxon>
        <taxon>Aquabacterium</taxon>
    </lineage>
</organism>
<dbReference type="AlphaFoldDB" id="A0A4R6R7Y5"/>
<proteinExistence type="predicted"/>
<feature type="region of interest" description="Disordered" evidence="3">
    <location>
        <begin position="226"/>
        <end position="257"/>
    </location>
</feature>
<keyword evidence="1" id="KW-0547">Nucleotide-binding</keyword>
<dbReference type="PANTHER" id="PTHR39206">
    <property type="entry name" value="SLL8004 PROTEIN"/>
    <property type="match status" value="1"/>
</dbReference>
<name>A0A4R6R7Y5_9BURK</name>
<dbReference type="GO" id="GO:0016301">
    <property type="term" value="F:kinase activity"/>
    <property type="evidence" value="ECO:0007669"/>
    <property type="project" value="InterPro"/>
</dbReference>
<keyword evidence="6" id="KW-1185">Reference proteome</keyword>
<dbReference type="OrthoDB" id="9791543at2"/>
<accession>A0A4R6R7Y5</accession>
<gene>
    <name evidence="5" type="ORF">EV672_10674</name>
</gene>
<dbReference type="Gene3D" id="3.40.50.300">
    <property type="entry name" value="P-loop containing nucleotide triphosphate hydrolases"/>
    <property type="match status" value="1"/>
</dbReference>
<dbReference type="PANTHER" id="PTHR39206:SF1">
    <property type="entry name" value="SLL8004 PROTEIN"/>
    <property type="match status" value="1"/>
</dbReference>
<evidence type="ECO:0000256" key="1">
    <source>
        <dbReference type="ARBA" id="ARBA00022741"/>
    </source>
</evidence>
<dbReference type="GO" id="GO:0005524">
    <property type="term" value="F:ATP binding"/>
    <property type="evidence" value="ECO:0007669"/>
    <property type="project" value="UniProtKB-KW"/>
</dbReference>
<keyword evidence="2" id="KW-0067">ATP-binding</keyword>
<dbReference type="Proteomes" id="UP000294593">
    <property type="component" value="Unassembled WGS sequence"/>
</dbReference>
<dbReference type="Pfam" id="PF06414">
    <property type="entry name" value="Zeta_toxin"/>
    <property type="match status" value="1"/>
</dbReference>
<evidence type="ECO:0000256" key="2">
    <source>
        <dbReference type="ARBA" id="ARBA00022840"/>
    </source>
</evidence>
<dbReference type="SUPFAM" id="SSF52540">
    <property type="entry name" value="P-loop containing nucleoside triphosphate hydrolases"/>
    <property type="match status" value="1"/>
</dbReference>
<protein>
    <submittedName>
        <fullName evidence="5">Putative ABC-type ATPase</fullName>
    </submittedName>
</protein>
<feature type="domain" description="Zeta toxin" evidence="4">
    <location>
        <begin position="6"/>
        <end position="166"/>
    </location>
</feature>
<dbReference type="RefSeq" id="WP_133609277.1">
    <property type="nucleotide sequence ID" value="NZ_SNXW01000006.1"/>
</dbReference>
<sequence>MDQTAHAPRLFVLAGTNGAGKSSIGGAMIRACGAQYFNPDEAAARIRQAQPHLSVTQANSAAWHEGKRLLQHAIAQRLNHNFETTLGGQSFARLLKQAAEAGYELRIWYVGLASPEHHLARVKARVRKGGHDIPEADIRRRFDQSRLQLIQLLPHLTELRVYDNTDEADPHLGMPPQPRLVLHWQAGQVLAPADATAMAQTPAWVKPVVMAALKGALKGAMKASLKADGAARDKPAALKPVSAAGVRPKQSRPAKSP</sequence>
<evidence type="ECO:0000313" key="5">
    <source>
        <dbReference type="EMBL" id="TDP82120.1"/>
    </source>
</evidence>
<dbReference type="InterPro" id="IPR010488">
    <property type="entry name" value="Zeta_toxin_domain"/>
</dbReference>
<dbReference type="InterPro" id="IPR027417">
    <property type="entry name" value="P-loop_NTPase"/>
</dbReference>
<evidence type="ECO:0000256" key="3">
    <source>
        <dbReference type="SAM" id="MobiDB-lite"/>
    </source>
</evidence>
<evidence type="ECO:0000313" key="6">
    <source>
        <dbReference type="Proteomes" id="UP000294593"/>
    </source>
</evidence>
<comment type="caution">
    <text evidence="5">The sequence shown here is derived from an EMBL/GenBank/DDBJ whole genome shotgun (WGS) entry which is preliminary data.</text>
</comment>
<evidence type="ECO:0000259" key="4">
    <source>
        <dbReference type="Pfam" id="PF06414"/>
    </source>
</evidence>
<dbReference type="EMBL" id="SNXW01000006">
    <property type="protein sequence ID" value="TDP82120.1"/>
    <property type="molecule type" value="Genomic_DNA"/>
</dbReference>
<reference evidence="5 6" key="1">
    <citation type="submission" date="2019-03" db="EMBL/GenBank/DDBJ databases">
        <title>Genomic Encyclopedia of Type Strains, Phase IV (KMG-IV): sequencing the most valuable type-strain genomes for metagenomic binning, comparative biology and taxonomic classification.</title>
        <authorList>
            <person name="Goeker M."/>
        </authorList>
    </citation>
    <scope>NUCLEOTIDE SEQUENCE [LARGE SCALE GENOMIC DNA]</scope>
    <source>
        <strain evidence="5 6">DSM 11901</strain>
    </source>
</reference>